<dbReference type="Proteomes" id="UP001499979">
    <property type="component" value="Unassembled WGS sequence"/>
</dbReference>
<sequence>MRRRWIGYVVAWLLAAAVAVAVGVLAVTSVGASVRDRGPLGNQAQRTEGVEGTATPRPGAERVRRTVEDEFGSFVVECRGAVAYGLSTTTAPGWRTVSYEPGPDDDVDAVFARRGDSIELEVYCDQGRPTISDLERKTLPDRD</sequence>
<evidence type="ECO:0008006" key="4">
    <source>
        <dbReference type="Google" id="ProtNLM"/>
    </source>
</evidence>
<organism evidence="2 3">
    <name type="scientific">Nocardioides aquiterrae</name>
    <dbReference type="NCBI Taxonomy" id="203799"/>
    <lineage>
        <taxon>Bacteria</taxon>
        <taxon>Bacillati</taxon>
        <taxon>Actinomycetota</taxon>
        <taxon>Actinomycetes</taxon>
        <taxon>Propionibacteriales</taxon>
        <taxon>Nocardioidaceae</taxon>
        <taxon>Nocardioides</taxon>
    </lineage>
</organism>
<accession>A0ABP4F2G9</accession>
<dbReference type="EMBL" id="BAAAJE010000015">
    <property type="protein sequence ID" value="GAA1148046.1"/>
    <property type="molecule type" value="Genomic_DNA"/>
</dbReference>
<evidence type="ECO:0000313" key="3">
    <source>
        <dbReference type="Proteomes" id="UP001499979"/>
    </source>
</evidence>
<evidence type="ECO:0000256" key="1">
    <source>
        <dbReference type="SAM" id="MobiDB-lite"/>
    </source>
</evidence>
<keyword evidence="3" id="KW-1185">Reference proteome</keyword>
<feature type="region of interest" description="Disordered" evidence="1">
    <location>
        <begin position="36"/>
        <end position="59"/>
    </location>
</feature>
<reference evidence="3" key="1">
    <citation type="journal article" date="2019" name="Int. J. Syst. Evol. Microbiol.">
        <title>The Global Catalogue of Microorganisms (GCM) 10K type strain sequencing project: providing services to taxonomists for standard genome sequencing and annotation.</title>
        <authorList>
            <consortium name="The Broad Institute Genomics Platform"/>
            <consortium name="The Broad Institute Genome Sequencing Center for Infectious Disease"/>
            <person name="Wu L."/>
            <person name="Ma J."/>
        </authorList>
    </citation>
    <scope>NUCLEOTIDE SEQUENCE [LARGE SCALE GENOMIC DNA]</scope>
    <source>
        <strain evidence="3">JCM 11813</strain>
    </source>
</reference>
<comment type="caution">
    <text evidence="2">The sequence shown here is derived from an EMBL/GenBank/DDBJ whole genome shotgun (WGS) entry which is preliminary data.</text>
</comment>
<evidence type="ECO:0000313" key="2">
    <source>
        <dbReference type="EMBL" id="GAA1148046.1"/>
    </source>
</evidence>
<dbReference type="RefSeq" id="WP_343908239.1">
    <property type="nucleotide sequence ID" value="NZ_BAAAJE010000015.1"/>
</dbReference>
<proteinExistence type="predicted"/>
<name>A0ABP4F2G9_9ACTN</name>
<protein>
    <recommendedName>
        <fullName evidence="4">Secreted protein</fullName>
    </recommendedName>
</protein>
<gene>
    <name evidence="2" type="ORF">GCM10009606_28450</name>
</gene>